<dbReference type="GO" id="GO:0003955">
    <property type="term" value="F:NAD(P)H dehydrogenase (quinone) activity"/>
    <property type="evidence" value="ECO:0007669"/>
    <property type="project" value="TreeGrafter"/>
</dbReference>
<dbReference type="PANTHER" id="PTHR47307">
    <property type="entry name" value="GLUTATHIONE-REGULATED POTASSIUM-EFFLUX SYSTEM ANCILLARY PROTEIN KEFG"/>
    <property type="match status" value="1"/>
</dbReference>
<protein>
    <submittedName>
        <fullName evidence="3">General stress protein 14</fullName>
        <ecNumber evidence="3">1.6.99.-</ecNumber>
    </submittedName>
</protein>
<dbReference type="SUPFAM" id="SSF52218">
    <property type="entry name" value="Flavoproteins"/>
    <property type="match status" value="1"/>
</dbReference>
<dbReference type="InterPro" id="IPR029039">
    <property type="entry name" value="Flavoprotein-like_sf"/>
</dbReference>
<evidence type="ECO:0000259" key="2">
    <source>
        <dbReference type="Pfam" id="PF02525"/>
    </source>
</evidence>
<dbReference type="GO" id="GO:0009055">
    <property type="term" value="F:electron transfer activity"/>
    <property type="evidence" value="ECO:0007669"/>
    <property type="project" value="TreeGrafter"/>
</dbReference>
<comment type="caution">
    <text evidence="3">The sequence shown here is derived from an EMBL/GenBank/DDBJ whole genome shotgun (WGS) entry which is preliminary data.</text>
</comment>
<accession>A0A5J4SZ90</accession>
<evidence type="ECO:0000313" key="3">
    <source>
        <dbReference type="EMBL" id="KAA6351576.1"/>
    </source>
</evidence>
<keyword evidence="1 3" id="KW-0560">Oxidoreductase</keyword>
<dbReference type="Gene3D" id="3.40.50.360">
    <property type="match status" value="1"/>
</dbReference>
<name>A0A5J4SZ90_9ZZZZ</name>
<dbReference type="Pfam" id="PF02525">
    <property type="entry name" value="Flavodoxin_2"/>
    <property type="match status" value="1"/>
</dbReference>
<dbReference type="AlphaFoldDB" id="A0A5J4SZ90"/>
<sequence>MKLKSICLCLFYMFSCVVAVAQGVSKNSENTSNRKDVLILVAHPDMKSSKANAALVDAVKNIPYVKIINIYETPFTPETYKKAFEDAHSIVFQFPFYWASAPHLLKKWCDEIFGSLQAEPGVKGKNLIVATTTGSEYEAYRAGGRNMFTIDELLRPYQVLANHSGMVWQIPFALYGTALPDANKRIEAGAIAYRERINDLANK</sequence>
<reference evidence="3" key="1">
    <citation type="submission" date="2019-03" db="EMBL/GenBank/DDBJ databases">
        <title>Single cell metagenomics reveals metabolic interactions within the superorganism composed of flagellate Streblomastix strix and complex community of Bacteroidetes bacteria on its surface.</title>
        <authorList>
            <person name="Treitli S.C."/>
            <person name="Kolisko M."/>
            <person name="Husnik F."/>
            <person name="Keeling P."/>
            <person name="Hampl V."/>
        </authorList>
    </citation>
    <scope>NUCLEOTIDE SEQUENCE</scope>
    <source>
        <strain evidence="3">STM</strain>
    </source>
</reference>
<feature type="domain" description="Flavodoxin-like fold" evidence="2">
    <location>
        <begin position="36"/>
        <end position="196"/>
    </location>
</feature>
<proteinExistence type="predicted"/>
<dbReference type="InterPro" id="IPR003680">
    <property type="entry name" value="Flavodoxin_fold"/>
</dbReference>
<evidence type="ECO:0000256" key="1">
    <source>
        <dbReference type="ARBA" id="ARBA00023002"/>
    </source>
</evidence>
<gene>
    <name evidence="3" type="ORF">EZS27_001099</name>
</gene>
<dbReference type="PANTHER" id="PTHR47307:SF1">
    <property type="entry name" value="GLUTATHIONE-REGULATED POTASSIUM-EFFLUX SYSTEM ANCILLARY PROTEIN KEFG"/>
    <property type="match status" value="1"/>
</dbReference>
<dbReference type="EC" id="1.6.99.-" evidence="3"/>
<dbReference type="GO" id="GO:0010181">
    <property type="term" value="F:FMN binding"/>
    <property type="evidence" value="ECO:0007669"/>
    <property type="project" value="TreeGrafter"/>
</dbReference>
<dbReference type="EMBL" id="SNRY01000012">
    <property type="protein sequence ID" value="KAA6351576.1"/>
    <property type="molecule type" value="Genomic_DNA"/>
</dbReference>
<organism evidence="3">
    <name type="scientific">termite gut metagenome</name>
    <dbReference type="NCBI Taxonomy" id="433724"/>
    <lineage>
        <taxon>unclassified sequences</taxon>
        <taxon>metagenomes</taxon>
        <taxon>organismal metagenomes</taxon>
    </lineage>
</organism>
<dbReference type="InterPro" id="IPR046980">
    <property type="entry name" value="KefG/KefF"/>
</dbReference>